<keyword evidence="3" id="KW-1185">Reference proteome</keyword>
<evidence type="ECO:0000313" key="2">
    <source>
        <dbReference type="EMBL" id="GFY48290.1"/>
    </source>
</evidence>
<dbReference type="GO" id="GO:0042383">
    <property type="term" value="C:sarcolemma"/>
    <property type="evidence" value="ECO:0007669"/>
    <property type="project" value="TreeGrafter"/>
</dbReference>
<dbReference type="GO" id="GO:0005790">
    <property type="term" value="C:smooth endoplasmic reticulum"/>
    <property type="evidence" value="ECO:0007669"/>
    <property type="project" value="TreeGrafter"/>
</dbReference>
<organism evidence="2 3">
    <name type="scientific">Trichonephila inaurata madagascariensis</name>
    <dbReference type="NCBI Taxonomy" id="2747483"/>
    <lineage>
        <taxon>Eukaryota</taxon>
        <taxon>Metazoa</taxon>
        <taxon>Ecdysozoa</taxon>
        <taxon>Arthropoda</taxon>
        <taxon>Chelicerata</taxon>
        <taxon>Arachnida</taxon>
        <taxon>Araneae</taxon>
        <taxon>Araneomorphae</taxon>
        <taxon>Entelegynae</taxon>
        <taxon>Araneoidea</taxon>
        <taxon>Nephilidae</taxon>
        <taxon>Trichonephila</taxon>
        <taxon>Trichonephila inaurata</taxon>
    </lineage>
</organism>
<protein>
    <submittedName>
        <fullName evidence="2">Ryanodine receptor</fullName>
    </submittedName>
</protein>
<dbReference type="PANTHER" id="PTHR46399:SF8">
    <property type="entry name" value="B30.2_SPRY DOMAIN-CONTAINING PROTEIN"/>
    <property type="match status" value="1"/>
</dbReference>
<keyword evidence="2" id="KW-0675">Receptor</keyword>
<dbReference type="AlphaFoldDB" id="A0A8X6X7D5"/>
<dbReference type="OrthoDB" id="6418511at2759"/>
<dbReference type="GO" id="GO:0030018">
    <property type="term" value="C:Z disc"/>
    <property type="evidence" value="ECO:0007669"/>
    <property type="project" value="TreeGrafter"/>
</dbReference>
<dbReference type="PANTHER" id="PTHR46399">
    <property type="entry name" value="B30.2/SPRY DOMAIN-CONTAINING PROTEIN"/>
    <property type="match status" value="1"/>
</dbReference>
<accession>A0A8X6X7D5</accession>
<dbReference type="InterPro" id="IPR015925">
    <property type="entry name" value="Ryanodine_IP3_receptor"/>
</dbReference>
<dbReference type="GO" id="GO:0034704">
    <property type="term" value="C:calcium channel complex"/>
    <property type="evidence" value="ECO:0007669"/>
    <property type="project" value="TreeGrafter"/>
</dbReference>
<evidence type="ECO:0000259" key="1">
    <source>
        <dbReference type="Pfam" id="PF21119"/>
    </source>
</evidence>
<gene>
    <name evidence="2" type="primary">RyR</name>
    <name evidence="2" type="ORF">TNIN_423151</name>
</gene>
<comment type="caution">
    <text evidence="2">The sequence shown here is derived from an EMBL/GenBank/DDBJ whole genome shotgun (WGS) entry which is preliminary data.</text>
</comment>
<dbReference type="Proteomes" id="UP000886998">
    <property type="component" value="Unassembled WGS sequence"/>
</dbReference>
<dbReference type="GO" id="GO:0005219">
    <property type="term" value="F:ryanodine-sensitive calcium-release channel activity"/>
    <property type="evidence" value="ECO:0007669"/>
    <property type="project" value="TreeGrafter"/>
</dbReference>
<sequence>MADKLLLIGLFQDEELQSMLRLIDPENFDPDFNPDNEHQVRGLLAMNVAEGVKLQMCYLLHHLFDLQLRHRIESMIAYCDDYVGELQSDQLRRYIEIKQSDMPSAVAARKTREFRCSPKEQMRAILCFKNLEEDQADQCSCGEDLRETLVGYHEELVLRIKSVSSSEEVEETEEKSEEPSKPWTQRLLNIVKMVKAADQEPEKEEREGPRAEELLQKKIISTVIKWAEETEIENRELVRQMFYLLLRAFNGIGELMNAMENTYTISTASKDDVVVLLGYLQRVRSLLPVQMGPEEEEIMRNSLW</sequence>
<dbReference type="InterPro" id="IPR048581">
    <property type="entry name" value="RYDR_Jsol"/>
</dbReference>
<dbReference type="GO" id="GO:0033017">
    <property type="term" value="C:sarcoplasmic reticulum membrane"/>
    <property type="evidence" value="ECO:0007669"/>
    <property type="project" value="TreeGrafter"/>
</dbReference>
<feature type="domain" description="Ryanodine receptor junctional solenoid" evidence="1">
    <location>
        <begin position="2"/>
        <end position="247"/>
    </location>
</feature>
<reference evidence="2" key="1">
    <citation type="submission" date="2020-08" db="EMBL/GenBank/DDBJ databases">
        <title>Multicomponent nature underlies the extraordinary mechanical properties of spider dragline silk.</title>
        <authorList>
            <person name="Kono N."/>
            <person name="Nakamura H."/>
            <person name="Mori M."/>
            <person name="Yoshida Y."/>
            <person name="Ohtoshi R."/>
            <person name="Malay A.D."/>
            <person name="Moran D.A.P."/>
            <person name="Tomita M."/>
            <person name="Numata K."/>
            <person name="Arakawa K."/>
        </authorList>
    </citation>
    <scope>NUCLEOTIDE SEQUENCE</scope>
</reference>
<dbReference type="GO" id="GO:0006941">
    <property type="term" value="P:striated muscle contraction"/>
    <property type="evidence" value="ECO:0007669"/>
    <property type="project" value="TreeGrafter"/>
</dbReference>
<proteinExistence type="predicted"/>
<evidence type="ECO:0000313" key="3">
    <source>
        <dbReference type="Proteomes" id="UP000886998"/>
    </source>
</evidence>
<dbReference type="Pfam" id="PF21119">
    <property type="entry name" value="RYDR_Jsol"/>
    <property type="match status" value="1"/>
</dbReference>
<name>A0A8X6X7D5_9ARAC</name>
<dbReference type="GO" id="GO:0014808">
    <property type="term" value="P:release of sequestered calcium ion into cytosol by sarcoplasmic reticulum"/>
    <property type="evidence" value="ECO:0007669"/>
    <property type="project" value="TreeGrafter"/>
</dbReference>
<dbReference type="EMBL" id="BMAV01006374">
    <property type="protein sequence ID" value="GFY48290.1"/>
    <property type="molecule type" value="Genomic_DNA"/>
</dbReference>